<evidence type="ECO:0008006" key="11">
    <source>
        <dbReference type="Google" id="ProtNLM"/>
    </source>
</evidence>
<proteinExistence type="inferred from homology"/>
<dbReference type="OrthoDB" id="6608471at2759"/>
<dbReference type="InterPro" id="IPR004686">
    <property type="entry name" value="Mtc"/>
</dbReference>
<protein>
    <recommendedName>
        <fullName evidence="11">Sideroflexin</fullName>
    </recommendedName>
</protein>
<keyword evidence="7" id="KW-0496">Mitochondrion</keyword>
<evidence type="ECO:0000256" key="6">
    <source>
        <dbReference type="ARBA" id="ARBA00022989"/>
    </source>
</evidence>
<dbReference type="Pfam" id="PF03820">
    <property type="entry name" value="SFXNs"/>
    <property type="match status" value="1"/>
</dbReference>
<dbReference type="AlphaFoldDB" id="A0A2W1BGV0"/>
<evidence type="ECO:0000256" key="8">
    <source>
        <dbReference type="ARBA" id="ARBA00023136"/>
    </source>
</evidence>
<evidence type="ECO:0000256" key="7">
    <source>
        <dbReference type="ARBA" id="ARBA00023128"/>
    </source>
</evidence>
<evidence type="ECO:0000256" key="3">
    <source>
        <dbReference type="ARBA" id="ARBA00022448"/>
    </source>
</evidence>
<evidence type="ECO:0000256" key="1">
    <source>
        <dbReference type="ARBA" id="ARBA00004225"/>
    </source>
</evidence>
<name>A0A2W1BGV0_HELAM</name>
<evidence type="ECO:0000313" key="9">
    <source>
        <dbReference type="EMBL" id="PZC70903.1"/>
    </source>
</evidence>
<keyword evidence="8" id="KW-0472">Membrane</keyword>
<keyword evidence="3" id="KW-0813">Transport</keyword>
<dbReference type="EMBL" id="KZ150431">
    <property type="protein sequence ID" value="PZC70903.1"/>
    <property type="molecule type" value="Genomic_DNA"/>
</dbReference>
<dbReference type="GO" id="GO:0140300">
    <property type="term" value="P:serine import into mitochondrion"/>
    <property type="evidence" value="ECO:0007669"/>
    <property type="project" value="TreeGrafter"/>
</dbReference>
<sequence length="109" mass="12599">MTTPPIDLDKPRWDQSTYWGRAKHFILLTNPLNVFTSEAKLDEAKRVVSEYRETKKMPFGYTEDKLWAMKYLYDSAYHPDTGEKMVRIGRMSAQAPMSTLIGGCEPTFT</sequence>
<evidence type="ECO:0000256" key="4">
    <source>
        <dbReference type="ARBA" id="ARBA00022692"/>
    </source>
</evidence>
<dbReference type="GO" id="GO:0015075">
    <property type="term" value="F:monoatomic ion transmembrane transporter activity"/>
    <property type="evidence" value="ECO:0007669"/>
    <property type="project" value="InterPro"/>
</dbReference>
<accession>A0A2W1BGV0</accession>
<reference evidence="9 10" key="1">
    <citation type="journal article" date="2017" name="BMC Biol.">
        <title>Genomic innovations, transcriptional plasticity and gene loss underlying the evolution and divergence of two highly polyphagous and invasive Helicoverpa pest species.</title>
        <authorList>
            <person name="Pearce S.L."/>
            <person name="Clarke D.F."/>
            <person name="East P.D."/>
            <person name="Elfekih S."/>
            <person name="Gordon K.H."/>
            <person name="Jermiin L.S."/>
            <person name="McGaughran A."/>
            <person name="Oakeshott J.G."/>
            <person name="Papanikolaou A."/>
            <person name="Perera O.P."/>
            <person name="Rane R.V."/>
            <person name="Richards S."/>
            <person name="Tay W.T."/>
            <person name="Walsh T.K."/>
            <person name="Anderson A."/>
            <person name="Anderson C.J."/>
            <person name="Asgari S."/>
            <person name="Board P.G."/>
            <person name="Bretschneider A."/>
            <person name="Campbell P.M."/>
            <person name="Chertemps T."/>
            <person name="Christeller J.T."/>
            <person name="Coppin C.W."/>
            <person name="Downes S.J."/>
            <person name="Duan G."/>
            <person name="Farnsworth C.A."/>
            <person name="Good R.T."/>
            <person name="Han L.B."/>
            <person name="Han Y.C."/>
            <person name="Hatje K."/>
            <person name="Horne I."/>
            <person name="Huang Y.P."/>
            <person name="Hughes D.S."/>
            <person name="Jacquin-Joly E."/>
            <person name="James W."/>
            <person name="Jhangiani S."/>
            <person name="Kollmar M."/>
            <person name="Kuwar S.S."/>
            <person name="Li S."/>
            <person name="Liu N.Y."/>
            <person name="Maibeche M.T."/>
            <person name="Miller J.R."/>
            <person name="Montagne N."/>
            <person name="Perry T."/>
            <person name="Qu J."/>
            <person name="Song S.V."/>
            <person name="Sutton G.G."/>
            <person name="Vogel H."/>
            <person name="Walenz B.P."/>
            <person name="Xu W."/>
            <person name="Zhang H.J."/>
            <person name="Zou Z."/>
            <person name="Batterham P."/>
            <person name="Edwards O.R."/>
            <person name="Feyereisen R."/>
            <person name="Gibbs R.A."/>
            <person name="Heckel D.G."/>
            <person name="McGrath A."/>
            <person name="Robin C."/>
            <person name="Scherer S.E."/>
            <person name="Worley K.C."/>
            <person name="Wu Y.D."/>
        </authorList>
    </citation>
    <scope>NUCLEOTIDE SEQUENCE [LARGE SCALE GENOMIC DNA]</scope>
    <source>
        <strain evidence="9">Harm_GR_Male_#8</strain>
        <tissue evidence="9">Whole organism</tissue>
    </source>
</reference>
<organism evidence="9 10">
    <name type="scientific">Helicoverpa armigera</name>
    <name type="common">Cotton bollworm</name>
    <name type="synonym">Heliothis armigera</name>
    <dbReference type="NCBI Taxonomy" id="29058"/>
    <lineage>
        <taxon>Eukaryota</taxon>
        <taxon>Metazoa</taxon>
        <taxon>Ecdysozoa</taxon>
        <taxon>Arthropoda</taxon>
        <taxon>Hexapoda</taxon>
        <taxon>Insecta</taxon>
        <taxon>Pterygota</taxon>
        <taxon>Neoptera</taxon>
        <taxon>Endopterygota</taxon>
        <taxon>Lepidoptera</taxon>
        <taxon>Glossata</taxon>
        <taxon>Ditrysia</taxon>
        <taxon>Noctuoidea</taxon>
        <taxon>Noctuidae</taxon>
        <taxon>Heliothinae</taxon>
        <taxon>Helicoverpa</taxon>
    </lineage>
</organism>
<evidence type="ECO:0000256" key="5">
    <source>
        <dbReference type="ARBA" id="ARBA00022970"/>
    </source>
</evidence>
<dbReference type="Proteomes" id="UP000249218">
    <property type="component" value="Unassembled WGS sequence"/>
</dbReference>
<evidence type="ECO:0000256" key="2">
    <source>
        <dbReference type="ARBA" id="ARBA00005974"/>
    </source>
</evidence>
<dbReference type="PANTHER" id="PTHR11153">
    <property type="entry name" value="SIDEROFLEXIN"/>
    <property type="match status" value="1"/>
</dbReference>
<dbReference type="GO" id="GO:0005743">
    <property type="term" value="C:mitochondrial inner membrane"/>
    <property type="evidence" value="ECO:0007669"/>
    <property type="project" value="TreeGrafter"/>
</dbReference>
<evidence type="ECO:0000313" key="10">
    <source>
        <dbReference type="Proteomes" id="UP000249218"/>
    </source>
</evidence>
<keyword evidence="10" id="KW-1185">Reference proteome</keyword>
<keyword evidence="5" id="KW-0029">Amino-acid transport</keyword>
<keyword evidence="4" id="KW-0812">Transmembrane</keyword>
<keyword evidence="6" id="KW-1133">Transmembrane helix</keyword>
<comment type="subcellular location">
    <subcellularLocation>
        <location evidence="1">Mitochondrion membrane</location>
        <topology evidence="1">Multi-pass membrane protein</topology>
    </subcellularLocation>
</comment>
<dbReference type="PANTHER" id="PTHR11153:SF8">
    <property type="entry name" value="SIDEROFLEXIN-1"/>
    <property type="match status" value="1"/>
</dbReference>
<comment type="similarity">
    <text evidence="2">Belongs to the sideroflexin family.</text>
</comment>
<gene>
    <name evidence="9" type="primary">HaOG214668</name>
    <name evidence="9" type="ORF">B5X24_HaOG214668</name>
</gene>